<gene>
    <name evidence="1" type="ORF">KS4_01610</name>
</gene>
<evidence type="ECO:0000313" key="1">
    <source>
        <dbReference type="EMBL" id="QDU32132.1"/>
    </source>
</evidence>
<accession>A0A517YPJ8</accession>
<dbReference type="Proteomes" id="UP000317369">
    <property type="component" value="Chromosome"/>
</dbReference>
<reference evidence="1 2" key="1">
    <citation type="submission" date="2019-02" db="EMBL/GenBank/DDBJ databases">
        <title>Deep-cultivation of Planctomycetes and their phenomic and genomic characterization uncovers novel biology.</title>
        <authorList>
            <person name="Wiegand S."/>
            <person name="Jogler M."/>
            <person name="Boedeker C."/>
            <person name="Pinto D."/>
            <person name="Vollmers J."/>
            <person name="Rivas-Marin E."/>
            <person name="Kohn T."/>
            <person name="Peeters S.H."/>
            <person name="Heuer A."/>
            <person name="Rast P."/>
            <person name="Oberbeckmann S."/>
            <person name="Bunk B."/>
            <person name="Jeske O."/>
            <person name="Meyerdierks A."/>
            <person name="Storesund J.E."/>
            <person name="Kallscheuer N."/>
            <person name="Luecker S."/>
            <person name="Lage O.M."/>
            <person name="Pohl T."/>
            <person name="Merkel B.J."/>
            <person name="Hornburger P."/>
            <person name="Mueller R.-W."/>
            <person name="Bruemmer F."/>
            <person name="Labrenz M."/>
            <person name="Spormann A.M."/>
            <person name="Op den Camp H."/>
            <person name="Overmann J."/>
            <person name="Amann R."/>
            <person name="Jetten M.S.M."/>
            <person name="Mascher T."/>
            <person name="Medema M.H."/>
            <person name="Devos D.P."/>
            <person name="Kaster A.-K."/>
            <person name="Ovreas L."/>
            <person name="Rohde M."/>
            <person name="Galperin M.Y."/>
            <person name="Jogler C."/>
        </authorList>
    </citation>
    <scope>NUCLEOTIDE SEQUENCE [LARGE SCALE GENOMIC DNA]</scope>
    <source>
        <strain evidence="1 2">KS4</strain>
    </source>
</reference>
<name>A0A517YPJ8_9BACT</name>
<dbReference type="EMBL" id="CP036425">
    <property type="protein sequence ID" value="QDU32132.1"/>
    <property type="molecule type" value="Genomic_DNA"/>
</dbReference>
<dbReference type="AlphaFoldDB" id="A0A517YPJ8"/>
<protein>
    <submittedName>
        <fullName evidence="1">Uncharacterized protein</fullName>
    </submittedName>
</protein>
<sequence length="32" mass="3711">MERPEETYGMIRRAMVGEVVTAGEAEEELRRD</sequence>
<proteinExistence type="predicted"/>
<organism evidence="1 2">
    <name type="scientific">Poriferisphaera corsica</name>
    <dbReference type="NCBI Taxonomy" id="2528020"/>
    <lineage>
        <taxon>Bacteria</taxon>
        <taxon>Pseudomonadati</taxon>
        <taxon>Planctomycetota</taxon>
        <taxon>Phycisphaerae</taxon>
        <taxon>Phycisphaerales</taxon>
        <taxon>Phycisphaeraceae</taxon>
        <taxon>Poriferisphaera</taxon>
    </lineage>
</organism>
<keyword evidence="2" id="KW-1185">Reference proteome</keyword>
<dbReference type="KEGG" id="pcor:KS4_01610"/>
<evidence type="ECO:0000313" key="2">
    <source>
        <dbReference type="Proteomes" id="UP000317369"/>
    </source>
</evidence>